<dbReference type="InterPro" id="IPR003347">
    <property type="entry name" value="JmjC_dom"/>
</dbReference>
<evidence type="ECO:0000256" key="12">
    <source>
        <dbReference type="ARBA" id="ARBA00071397"/>
    </source>
</evidence>
<evidence type="ECO:0000256" key="2">
    <source>
        <dbReference type="ARBA" id="ARBA00004123"/>
    </source>
</evidence>
<keyword evidence="4" id="KW-0963">Cytoplasm</keyword>
<dbReference type="OrthoDB" id="415358at2759"/>
<comment type="cofactor">
    <cofactor evidence="1">
        <name>Fe(2+)</name>
        <dbReference type="ChEBI" id="CHEBI:29033"/>
    </cofactor>
</comment>
<keyword evidence="15" id="KW-1185">Reference proteome</keyword>
<keyword evidence="10" id="KW-0539">Nucleus</keyword>
<protein>
    <recommendedName>
        <fullName evidence="12">Bifunctional peptidase and (3S)-lysyl hydroxylase JMJD7</fullName>
        <ecNumber evidence="11">1.14.11.63</ecNumber>
    </recommendedName>
</protein>
<dbReference type="PANTHER" id="PTHR12461:SF99">
    <property type="entry name" value="BIFUNCTIONAL PEPTIDASE AND (3S)-LYSYL HYDROXYLASE JMJD7"/>
    <property type="match status" value="1"/>
</dbReference>
<dbReference type="InterPro" id="IPR041667">
    <property type="entry name" value="Cupin_8"/>
</dbReference>
<feature type="domain" description="JmjC" evidence="13">
    <location>
        <begin position="138"/>
        <end position="321"/>
    </location>
</feature>
<organism evidence="14 15">
    <name type="scientific">Chionoecetes opilio</name>
    <name type="common">Atlantic snow crab</name>
    <name type="synonym">Cancer opilio</name>
    <dbReference type="NCBI Taxonomy" id="41210"/>
    <lineage>
        <taxon>Eukaryota</taxon>
        <taxon>Metazoa</taxon>
        <taxon>Ecdysozoa</taxon>
        <taxon>Arthropoda</taxon>
        <taxon>Crustacea</taxon>
        <taxon>Multicrustacea</taxon>
        <taxon>Malacostraca</taxon>
        <taxon>Eumalacostraca</taxon>
        <taxon>Eucarida</taxon>
        <taxon>Decapoda</taxon>
        <taxon>Pleocyemata</taxon>
        <taxon>Brachyura</taxon>
        <taxon>Eubrachyura</taxon>
        <taxon>Majoidea</taxon>
        <taxon>Majidae</taxon>
        <taxon>Chionoecetes</taxon>
    </lineage>
</organism>
<evidence type="ECO:0000256" key="4">
    <source>
        <dbReference type="ARBA" id="ARBA00022490"/>
    </source>
</evidence>
<evidence type="ECO:0000256" key="11">
    <source>
        <dbReference type="ARBA" id="ARBA00066577"/>
    </source>
</evidence>
<evidence type="ECO:0000256" key="6">
    <source>
        <dbReference type="ARBA" id="ARBA00022801"/>
    </source>
</evidence>
<dbReference type="Pfam" id="PF13621">
    <property type="entry name" value="Cupin_8"/>
    <property type="match status" value="1"/>
</dbReference>
<dbReference type="GO" id="GO:0106155">
    <property type="term" value="F:peptidyl-lysine 3-dioxygenase activity"/>
    <property type="evidence" value="ECO:0007669"/>
    <property type="project" value="UniProtKB-EC"/>
</dbReference>
<dbReference type="GO" id="GO:0005737">
    <property type="term" value="C:cytoplasm"/>
    <property type="evidence" value="ECO:0007669"/>
    <property type="project" value="UniProtKB-SubCell"/>
</dbReference>
<evidence type="ECO:0000256" key="5">
    <source>
        <dbReference type="ARBA" id="ARBA00022723"/>
    </source>
</evidence>
<dbReference type="FunFam" id="2.60.120.10:FF:000059">
    <property type="entry name" value="jmjC domain-containing protein 7"/>
    <property type="match status" value="1"/>
</dbReference>
<reference evidence="14" key="1">
    <citation type="submission" date="2020-07" db="EMBL/GenBank/DDBJ databases">
        <title>The High-quality genome of the commercially important snow crab, Chionoecetes opilio.</title>
        <authorList>
            <person name="Jeong J.-H."/>
            <person name="Ryu S."/>
        </authorList>
    </citation>
    <scope>NUCLEOTIDE SEQUENCE</scope>
    <source>
        <strain evidence="14">MADBK_172401_WGS</strain>
        <tissue evidence="14">Digestive gland</tissue>
    </source>
</reference>
<evidence type="ECO:0000313" key="15">
    <source>
        <dbReference type="Proteomes" id="UP000770661"/>
    </source>
</evidence>
<accession>A0A8J4YFQ3</accession>
<keyword evidence="5" id="KW-0479">Metal-binding</keyword>
<dbReference type="EC" id="1.14.11.63" evidence="11"/>
<evidence type="ECO:0000256" key="10">
    <source>
        <dbReference type="ARBA" id="ARBA00023242"/>
    </source>
</evidence>
<keyword evidence="9" id="KW-1015">Disulfide bond</keyword>
<gene>
    <name evidence="14" type="primary">Jmjd7</name>
    <name evidence="14" type="ORF">GWK47_042811</name>
</gene>
<dbReference type="SUPFAM" id="SSF51197">
    <property type="entry name" value="Clavaminate synthase-like"/>
    <property type="match status" value="1"/>
</dbReference>
<dbReference type="EMBL" id="JACEEZ010008331">
    <property type="protein sequence ID" value="KAG0723389.1"/>
    <property type="molecule type" value="Genomic_DNA"/>
</dbReference>
<evidence type="ECO:0000259" key="13">
    <source>
        <dbReference type="PROSITE" id="PS51184"/>
    </source>
</evidence>
<sequence length="328" mass="37165">MAASTRDTGPEELLNPAPRGKIRDALLKLSVEAKELYLNSRVPVLGAVPSPLQFHRQWVAANQPVVVRGVTQEWPALAKWSPAYLRDKLGHKEVTVTVTPNGLADAPHAGYFVMPEERRMRFGAFLDVLENPESQPGVFYVQKQNSNFTDEFSEILCDAASEIPWFSEALGKKPDAVNFWMGDERAVTSMHKDHYENIYCVISGCKDFILLPPTDAPWIPYSSYAPAVYEETHPGKFDIKPTGGNEVPWISIDPLEPDLERYPQYKHASPVKCRVKAGEALYLPSLWYHHVRQSQGCVAVNFWYDMEYDVKFGYHKLLQALSWVREPG</sequence>
<dbReference type="Gene3D" id="2.60.120.10">
    <property type="entry name" value="Jelly Rolls"/>
    <property type="match status" value="1"/>
</dbReference>
<evidence type="ECO:0000256" key="3">
    <source>
        <dbReference type="ARBA" id="ARBA00004496"/>
    </source>
</evidence>
<evidence type="ECO:0000256" key="7">
    <source>
        <dbReference type="ARBA" id="ARBA00023002"/>
    </source>
</evidence>
<dbReference type="PROSITE" id="PS51184">
    <property type="entry name" value="JMJC"/>
    <property type="match status" value="1"/>
</dbReference>
<keyword evidence="8" id="KW-0408">Iron</keyword>
<dbReference type="GO" id="GO:0046872">
    <property type="term" value="F:metal ion binding"/>
    <property type="evidence" value="ECO:0007669"/>
    <property type="project" value="UniProtKB-KW"/>
</dbReference>
<dbReference type="SMART" id="SM00558">
    <property type="entry name" value="JmjC"/>
    <property type="match status" value="1"/>
</dbReference>
<dbReference type="InterPro" id="IPR014710">
    <property type="entry name" value="RmlC-like_jellyroll"/>
</dbReference>
<comment type="subcellular location">
    <subcellularLocation>
        <location evidence="3">Cytoplasm</location>
    </subcellularLocation>
    <subcellularLocation>
        <location evidence="2">Nucleus</location>
    </subcellularLocation>
</comment>
<evidence type="ECO:0000313" key="14">
    <source>
        <dbReference type="EMBL" id="KAG0723389.1"/>
    </source>
</evidence>
<dbReference type="Proteomes" id="UP000770661">
    <property type="component" value="Unassembled WGS sequence"/>
</dbReference>
<keyword evidence="7" id="KW-0560">Oxidoreductase</keyword>
<proteinExistence type="predicted"/>
<name>A0A8J4YFQ3_CHIOP</name>
<evidence type="ECO:0000256" key="1">
    <source>
        <dbReference type="ARBA" id="ARBA00001954"/>
    </source>
</evidence>
<dbReference type="AlphaFoldDB" id="A0A8J4YFQ3"/>
<dbReference type="GO" id="GO:0016787">
    <property type="term" value="F:hydrolase activity"/>
    <property type="evidence" value="ECO:0007669"/>
    <property type="project" value="UniProtKB-KW"/>
</dbReference>
<dbReference type="GO" id="GO:0005634">
    <property type="term" value="C:nucleus"/>
    <property type="evidence" value="ECO:0007669"/>
    <property type="project" value="UniProtKB-SubCell"/>
</dbReference>
<comment type="caution">
    <text evidence="14">The sequence shown here is derived from an EMBL/GenBank/DDBJ whole genome shotgun (WGS) entry which is preliminary data.</text>
</comment>
<keyword evidence="6" id="KW-0378">Hydrolase</keyword>
<evidence type="ECO:0000256" key="9">
    <source>
        <dbReference type="ARBA" id="ARBA00023157"/>
    </source>
</evidence>
<dbReference type="PANTHER" id="PTHR12461">
    <property type="entry name" value="HYPOXIA-INDUCIBLE FACTOR 1 ALPHA INHIBITOR-RELATED"/>
    <property type="match status" value="1"/>
</dbReference>
<evidence type="ECO:0000256" key="8">
    <source>
        <dbReference type="ARBA" id="ARBA00023004"/>
    </source>
</evidence>